<evidence type="ECO:0000256" key="8">
    <source>
        <dbReference type="RuleBase" id="RU000643"/>
    </source>
</evidence>
<evidence type="ECO:0000256" key="5">
    <source>
        <dbReference type="ARBA" id="ARBA00025453"/>
    </source>
</evidence>
<dbReference type="EMBL" id="VBAK01000108">
    <property type="protein sequence ID" value="TMI90645.1"/>
    <property type="molecule type" value="Genomic_DNA"/>
</dbReference>
<reference evidence="10 11" key="1">
    <citation type="journal article" date="2019" name="Nat. Microbiol.">
        <title>Mediterranean grassland soil C-N compound turnover is dependent on rainfall and depth, and is mediated by genomically divergent microorganisms.</title>
        <authorList>
            <person name="Diamond S."/>
            <person name="Andeer P.F."/>
            <person name="Li Z."/>
            <person name="Crits-Christoph A."/>
            <person name="Burstein D."/>
            <person name="Anantharaman K."/>
            <person name="Lane K.R."/>
            <person name="Thomas B.C."/>
            <person name="Pan C."/>
            <person name="Northen T.R."/>
            <person name="Banfield J.F."/>
        </authorList>
    </citation>
    <scope>NUCLEOTIDE SEQUENCE [LARGE SCALE GENOMIC DNA]</scope>
    <source>
        <strain evidence="10">NP_3</strain>
    </source>
</reference>
<evidence type="ECO:0000256" key="4">
    <source>
        <dbReference type="ARBA" id="ARBA00022917"/>
    </source>
</evidence>
<keyword evidence="3 6" id="KW-0251">Elongation factor</keyword>
<dbReference type="AlphaFoldDB" id="A0A537K4E9"/>
<organism evidence="10 11">
    <name type="scientific">Candidatus Segetimicrobium genomatis</name>
    <dbReference type="NCBI Taxonomy" id="2569760"/>
    <lineage>
        <taxon>Bacteria</taxon>
        <taxon>Bacillati</taxon>
        <taxon>Candidatus Sysuimicrobiota</taxon>
        <taxon>Candidatus Sysuimicrobiia</taxon>
        <taxon>Candidatus Sysuimicrobiales</taxon>
        <taxon>Candidatus Segetimicrobiaceae</taxon>
        <taxon>Candidatus Segetimicrobium</taxon>
    </lineage>
</organism>
<dbReference type="InterPro" id="IPR036402">
    <property type="entry name" value="EF-Ts_dimer_sf"/>
</dbReference>
<evidence type="ECO:0000256" key="6">
    <source>
        <dbReference type="HAMAP-Rule" id="MF_00050"/>
    </source>
</evidence>
<dbReference type="HAMAP" id="MF_00050">
    <property type="entry name" value="EF_Ts"/>
    <property type="match status" value="1"/>
</dbReference>
<evidence type="ECO:0000259" key="9">
    <source>
        <dbReference type="Pfam" id="PF00889"/>
    </source>
</evidence>
<dbReference type="InterPro" id="IPR009060">
    <property type="entry name" value="UBA-like_sf"/>
</dbReference>
<dbReference type="Pfam" id="PF00889">
    <property type="entry name" value="EF_TS"/>
    <property type="match status" value="1"/>
</dbReference>
<proteinExistence type="inferred from homology"/>
<dbReference type="Proteomes" id="UP000318509">
    <property type="component" value="Unassembled WGS sequence"/>
</dbReference>
<dbReference type="PROSITE" id="PS01127">
    <property type="entry name" value="EF_TS_2"/>
    <property type="match status" value="1"/>
</dbReference>
<sequence>MRRTAGLEISANQVKELRARTGAGVMDCRNALEEAGGDLERAQMLLRAKGLAAAARRSGRVAKEGLVTAYIHGEGRLGALVEINCETDFVARTPDFKSLAHDIALQVTASDPRYVAREDVPADVIGAERAAYAAKARTEGKTQAEAEATADAQLETFYQTVCLLSQPFIRDPNQTVGDLIKGVIARTGENIQVRRFARFRLGE</sequence>
<keyword evidence="4 6" id="KW-0648">Protein biosynthesis</keyword>
<evidence type="ECO:0000256" key="1">
    <source>
        <dbReference type="ARBA" id="ARBA00005532"/>
    </source>
</evidence>
<dbReference type="GO" id="GO:0003746">
    <property type="term" value="F:translation elongation factor activity"/>
    <property type="evidence" value="ECO:0007669"/>
    <property type="project" value="UniProtKB-UniRule"/>
</dbReference>
<dbReference type="Gene3D" id="3.30.479.20">
    <property type="entry name" value="Elongation factor Ts, dimerisation domain"/>
    <property type="match status" value="1"/>
</dbReference>
<dbReference type="InterPro" id="IPR018101">
    <property type="entry name" value="Transl_elong_Ts_CS"/>
</dbReference>
<dbReference type="SUPFAM" id="SSF54713">
    <property type="entry name" value="Elongation factor Ts (EF-Ts), dimerisation domain"/>
    <property type="match status" value="1"/>
</dbReference>
<feature type="domain" description="Translation elongation factor EFTs/EF1B dimerisation" evidence="9">
    <location>
        <begin position="56"/>
        <end position="203"/>
    </location>
</feature>
<dbReference type="PANTHER" id="PTHR11741:SF0">
    <property type="entry name" value="ELONGATION FACTOR TS, MITOCHONDRIAL"/>
    <property type="match status" value="1"/>
</dbReference>
<dbReference type="SUPFAM" id="SSF46934">
    <property type="entry name" value="UBA-like"/>
    <property type="match status" value="1"/>
</dbReference>
<comment type="caution">
    <text evidence="10">The sequence shown here is derived from an EMBL/GenBank/DDBJ whole genome shotgun (WGS) entry which is preliminary data.</text>
</comment>
<dbReference type="PANTHER" id="PTHR11741">
    <property type="entry name" value="ELONGATION FACTOR TS"/>
    <property type="match status" value="1"/>
</dbReference>
<dbReference type="Gene3D" id="1.10.286.20">
    <property type="match status" value="1"/>
</dbReference>
<comment type="function">
    <text evidence="5 6 7">Associates with the EF-Tu.GDP complex and induces the exchange of GDP to GTP. It remains bound to the aminoacyl-tRNA.EF-Tu.GTP complex up to the GTP hydrolysis stage on the ribosome.</text>
</comment>
<keyword evidence="6" id="KW-0963">Cytoplasm</keyword>
<accession>A0A537K4E9</accession>
<comment type="similarity">
    <text evidence="1 6 7">Belongs to the EF-Ts family.</text>
</comment>
<dbReference type="GO" id="GO:0005737">
    <property type="term" value="C:cytoplasm"/>
    <property type="evidence" value="ECO:0007669"/>
    <property type="project" value="UniProtKB-SubCell"/>
</dbReference>
<evidence type="ECO:0000256" key="7">
    <source>
        <dbReference type="RuleBase" id="RU000642"/>
    </source>
</evidence>
<evidence type="ECO:0000256" key="2">
    <source>
        <dbReference type="ARBA" id="ARBA00016956"/>
    </source>
</evidence>
<dbReference type="InterPro" id="IPR014039">
    <property type="entry name" value="Transl_elong_EFTs/EF1B_dimer"/>
</dbReference>
<dbReference type="InterPro" id="IPR001816">
    <property type="entry name" value="Transl_elong_EFTs/EF1B"/>
</dbReference>
<feature type="region of interest" description="Involved in Mg(2+) ion dislocation from EF-Tu" evidence="6">
    <location>
        <begin position="87"/>
        <end position="90"/>
    </location>
</feature>
<dbReference type="Gene3D" id="1.10.8.10">
    <property type="entry name" value="DNA helicase RuvA subunit, C-terminal domain"/>
    <property type="match status" value="1"/>
</dbReference>
<dbReference type="NCBIfam" id="TIGR00116">
    <property type="entry name" value="tsf"/>
    <property type="match status" value="1"/>
</dbReference>
<protein>
    <recommendedName>
        <fullName evidence="2 6">Elongation factor Ts</fullName>
        <shortName evidence="6">EF-Ts</shortName>
    </recommendedName>
</protein>
<gene>
    <name evidence="6 10" type="primary">tsf</name>
    <name evidence="10" type="ORF">E6H00_06315</name>
</gene>
<evidence type="ECO:0000256" key="3">
    <source>
        <dbReference type="ARBA" id="ARBA00022768"/>
    </source>
</evidence>
<name>A0A537K4E9_9BACT</name>
<evidence type="ECO:0000313" key="10">
    <source>
        <dbReference type="EMBL" id="TMI90645.1"/>
    </source>
</evidence>
<evidence type="ECO:0000313" key="11">
    <source>
        <dbReference type="Proteomes" id="UP000318509"/>
    </source>
</evidence>
<comment type="subcellular location">
    <subcellularLocation>
        <location evidence="6 8">Cytoplasm</location>
    </subcellularLocation>
</comment>
<dbReference type="FunFam" id="1.10.8.10:FF:000001">
    <property type="entry name" value="Elongation factor Ts"/>
    <property type="match status" value="1"/>
</dbReference>
<dbReference type="CDD" id="cd14275">
    <property type="entry name" value="UBA_EF-Ts"/>
    <property type="match status" value="1"/>
</dbReference>